<dbReference type="InterPro" id="IPR000115">
    <property type="entry name" value="PRibGlycinamide_synth"/>
</dbReference>
<dbReference type="InterPro" id="IPR013815">
    <property type="entry name" value="ATP_grasp_subdomain_1"/>
</dbReference>
<dbReference type="InterPro" id="IPR011054">
    <property type="entry name" value="Rudment_hybrid_motif"/>
</dbReference>
<evidence type="ECO:0000256" key="1">
    <source>
        <dbReference type="ARBA" id="ARBA00005174"/>
    </source>
</evidence>
<accession>A0A7S0X3A7</accession>
<evidence type="ECO:0000256" key="9">
    <source>
        <dbReference type="ARBA" id="ARBA00038345"/>
    </source>
</evidence>
<evidence type="ECO:0000256" key="7">
    <source>
        <dbReference type="ARBA" id="ARBA00022840"/>
    </source>
</evidence>
<sequence length="508" mass="52180">MSRSVAQCAAHSGSELSLCSSRARLQEKRAAAAPLRWHSRATARPRMLVMVYAGVGGGSPVVAAADLDKINVLVVGGGGREHSLCWRLRLSPTCGDLFCCPGNAGIVVEEGVQTVDVNEKDHAAVVAFCEKNAVGLVVCGPEAPLVDGLADSLNAAGVPCFGPSASAARLEGSKGFLKDLLAKYDIPTAKYARFTDPAAAKAYITTQGAPIVVKTDGLAAGKGVIVAMDVHTALDAVDDMMVRSAFGDAGSAIVVEEFLTGEEASFFAVVGGGMAVPLVGAQDHKRVGEGDTGLNTGGMGAYSPAPVLTPELEAVVMRDIIQPTVDGMAAEGCPFTGVLFAGLMIEDGQVKLLEHNVRFGDPECQCLMVRMKSDLVQLLLKAATGALDTLEPLEWTPEVAVVVVMAAAGYPGAYVSGEVIAGLPAADAQNGVKVFHAGTAVDAAGNAVSAGGRVLGVTATGADITQAAARAYRGVDAVAWPGGFVRRDIGWRAIAREKAQDKVQAVGE</sequence>
<dbReference type="GO" id="GO:0009113">
    <property type="term" value="P:purine nucleobase biosynthetic process"/>
    <property type="evidence" value="ECO:0007669"/>
    <property type="project" value="InterPro"/>
</dbReference>
<evidence type="ECO:0000313" key="14">
    <source>
        <dbReference type="EMBL" id="CAD8699289.1"/>
    </source>
</evidence>
<dbReference type="SUPFAM" id="SSF52440">
    <property type="entry name" value="PreATP-grasp domain"/>
    <property type="match status" value="1"/>
</dbReference>
<dbReference type="PANTHER" id="PTHR43472">
    <property type="entry name" value="PHOSPHORIBOSYLAMINE--GLYCINE LIGASE"/>
    <property type="match status" value="1"/>
</dbReference>
<dbReference type="GO" id="GO:0046872">
    <property type="term" value="F:metal ion binding"/>
    <property type="evidence" value="ECO:0007669"/>
    <property type="project" value="UniProtKB-KW"/>
</dbReference>
<dbReference type="PANTHER" id="PTHR43472:SF1">
    <property type="entry name" value="PHOSPHORIBOSYLAMINE--GLYCINE LIGASE, CHLOROPLASTIC"/>
    <property type="match status" value="1"/>
</dbReference>
<evidence type="ECO:0000256" key="4">
    <source>
        <dbReference type="ARBA" id="ARBA00022723"/>
    </source>
</evidence>
<keyword evidence="6" id="KW-0658">Purine biosynthesis</keyword>
<dbReference type="GO" id="GO:0006189">
    <property type="term" value="P:'de novo' IMP biosynthetic process"/>
    <property type="evidence" value="ECO:0007669"/>
    <property type="project" value="UniProtKB-UniPathway"/>
</dbReference>
<name>A0A7S0X3A7_9CHLO</name>
<comment type="similarity">
    <text evidence="9">Belongs to the GARS family.</text>
</comment>
<dbReference type="Gene3D" id="3.30.1490.20">
    <property type="entry name" value="ATP-grasp fold, A domain"/>
    <property type="match status" value="1"/>
</dbReference>
<dbReference type="AlphaFoldDB" id="A0A7S0X3A7"/>
<evidence type="ECO:0000256" key="2">
    <source>
        <dbReference type="ARBA" id="ARBA00013255"/>
    </source>
</evidence>
<dbReference type="InterPro" id="IPR020560">
    <property type="entry name" value="PRibGlycinamide_synth_C-dom"/>
</dbReference>
<evidence type="ECO:0000256" key="12">
    <source>
        <dbReference type="PROSITE-ProRule" id="PRU00409"/>
    </source>
</evidence>
<dbReference type="SUPFAM" id="SSF51246">
    <property type="entry name" value="Rudiment single hybrid motif"/>
    <property type="match status" value="1"/>
</dbReference>
<dbReference type="InterPro" id="IPR016185">
    <property type="entry name" value="PreATP-grasp_dom_sf"/>
</dbReference>
<reference evidence="14" key="1">
    <citation type="submission" date="2021-01" db="EMBL/GenBank/DDBJ databases">
        <authorList>
            <person name="Corre E."/>
            <person name="Pelletier E."/>
            <person name="Niang G."/>
            <person name="Scheremetjew M."/>
            <person name="Finn R."/>
            <person name="Kale V."/>
            <person name="Holt S."/>
            <person name="Cochrane G."/>
            <person name="Meng A."/>
            <person name="Brown T."/>
            <person name="Cohen L."/>
        </authorList>
    </citation>
    <scope>NUCLEOTIDE SEQUENCE</scope>
    <source>
        <strain evidence="14">SL-175</strain>
    </source>
</reference>
<evidence type="ECO:0000256" key="5">
    <source>
        <dbReference type="ARBA" id="ARBA00022741"/>
    </source>
</evidence>
<dbReference type="EMBL" id="HBFC01003654">
    <property type="protein sequence ID" value="CAD8699289.1"/>
    <property type="molecule type" value="Transcribed_RNA"/>
</dbReference>
<comment type="pathway">
    <text evidence="1">Purine metabolism; IMP biosynthesis via de novo pathway; N(1)-(5-phospho-D-ribosyl)glycinamide from 5-phospho-alpha-D-ribose 1-diphosphate: step 2/2.</text>
</comment>
<protein>
    <recommendedName>
        <fullName evidence="2">phosphoribosylamine--glycine ligase</fullName>
        <ecNumber evidence="2">6.3.4.13</ecNumber>
    </recommendedName>
    <alternativeName>
        <fullName evidence="10">Glycinamide ribonucleotide synthetase</fullName>
    </alternativeName>
    <alternativeName>
        <fullName evidence="11">Phosphoribosylglycinamide synthetase</fullName>
    </alternativeName>
</protein>
<dbReference type="InterPro" id="IPR011761">
    <property type="entry name" value="ATP-grasp"/>
</dbReference>
<keyword evidence="5 12" id="KW-0547">Nucleotide-binding</keyword>
<dbReference type="UniPathway" id="UPA00074">
    <property type="reaction ID" value="UER00125"/>
</dbReference>
<dbReference type="FunFam" id="3.90.600.10:FF:000001">
    <property type="entry name" value="Trifunctional purine biosynthetic protein adenosine-3"/>
    <property type="match status" value="1"/>
</dbReference>
<gene>
    <name evidence="14" type="ORF">MANT1106_LOCUS1971</name>
</gene>
<dbReference type="Gene3D" id="3.40.50.20">
    <property type="match status" value="1"/>
</dbReference>
<dbReference type="Gene3D" id="3.30.470.20">
    <property type="entry name" value="ATP-grasp fold, B domain"/>
    <property type="match status" value="1"/>
</dbReference>
<proteinExistence type="inferred from homology"/>
<dbReference type="InterPro" id="IPR020562">
    <property type="entry name" value="PRibGlycinamide_synth_N"/>
</dbReference>
<dbReference type="PROSITE" id="PS00184">
    <property type="entry name" value="GARS"/>
    <property type="match status" value="1"/>
</dbReference>
<dbReference type="NCBIfam" id="TIGR00877">
    <property type="entry name" value="purD"/>
    <property type="match status" value="1"/>
</dbReference>
<keyword evidence="7 12" id="KW-0067">ATP-binding</keyword>
<keyword evidence="4" id="KW-0479">Metal-binding</keyword>
<keyword evidence="3" id="KW-0436">Ligase</keyword>
<dbReference type="SMART" id="SM01210">
    <property type="entry name" value="GARS_C"/>
    <property type="match status" value="1"/>
</dbReference>
<dbReference type="Pfam" id="PF02844">
    <property type="entry name" value="GARS_N"/>
    <property type="match status" value="1"/>
</dbReference>
<feature type="domain" description="ATP-grasp" evidence="13">
    <location>
        <begin position="178"/>
        <end position="384"/>
    </location>
</feature>
<evidence type="ECO:0000256" key="11">
    <source>
        <dbReference type="ARBA" id="ARBA00042864"/>
    </source>
</evidence>
<dbReference type="Pfam" id="PF01071">
    <property type="entry name" value="GARS_A"/>
    <property type="match status" value="1"/>
</dbReference>
<dbReference type="EC" id="6.3.4.13" evidence="2"/>
<evidence type="ECO:0000256" key="3">
    <source>
        <dbReference type="ARBA" id="ARBA00022598"/>
    </source>
</evidence>
<dbReference type="Gene3D" id="3.90.600.10">
    <property type="entry name" value="Phosphoribosylglycinamide synthetase, C-terminal domain"/>
    <property type="match status" value="1"/>
</dbReference>
<dbReference type="FunFam" id="3.30.1490.20:FF:000006">
    <property type="entry name" value="phosphoribosylamine--glycine ligase, chloroplastic-like"/>
    <property type="match status" value="1"/>
</dbReference>
<dbReference type="GO" id="GO:0004637">
    <property type="term" value="F:phosphoribosylamine-glycine ligase activity"/>
    <property type="evidence" value="ECO:0007669"/>
    <property type="project" value="UniProtKB-EC"/>
</dbReference>
<dbReference type="SUPFAM" id="SSF56059">
    <property type="entry name" value="Glutathione synthetase ATP-binding domain-like"/>
    <property type="match status" value="1"/>
</dbReference>
<dbReference type="SMART" id="SM01209">
    <property type="entry name" value="GARS_A"/>
    <property type="match status" value="1"/>
</dbReference>
<evidence type="ECO:0000256" key="10">
    <source>
        <dbReference type="ARBA" id="ARBA00042242"/>
    </source>
</evidence>
<dbReference type="InterPro" id="IPR020561">
    <property type="entry name" value="PRibGlycinamid_synth_ATP-grasp"/>
</dbReference>
<keyword evidence="8" id="KW-0464">Manganese</keyword>
<organism evidence="14">
    <name type="scientific">Mantoniella antarctica</name>
    <dbReference type="NCBI Taxonomy" id="81844"/>
    <lineage>
        <taxon>Eukaryota</taxon>
        <taxon>Viridiplantae</taxon>
        <taxon>Chlorophyta</taxon>
        <taxon>Mamiellophyceae</taxon>
        <taxon>Mamiellales</taxon>
        <taxon>Mamiellaceae</taxon>
        <taxon>Mantoniella</taxon>
    </lineage>
</organism>
<dbReference type="HAMAP" id="MF_00138">
    <property type="entry name" value="GARS"/>
    <property type="match status" value="1"/>
</dbReference>
<dbReference type="FunFam" id="3.40.50.20:FF:000006">
    <property type="entry name" value="Phosphoribosylamine--glycine ligase, chloroplastic"/>
    <property type="match status" value="1"/>
</dbReference>
<evidence type="ECO:0000256" key="8">
    <source>
        <dbReference type="ARBA" id="ARBA00023211"/>
    </source>
</evidence>
<dbReference type="InterPro" id="IPR020559">
    <property type="entry name" value="PRibGlycinamide_synth_CS"/>
</dbReference>
<evidence type="ECO:0000259" key="13">
    <source>
        <dbReference type="PROSITE" id="PS50975"/>
    </source>
</evidence>
<evidence type="ECO:0000256" key="6">
    <source>
        <dbReference type="ARBA" id="ARBA00022755"/>
    </source>
</evidence>
<dbReference type="PROSITE" id="PS50975">
    <property type="entry name" value="ATP_GRASP"/>
    <property type="match status" value="1"/>
</dbReference>
<dbReference type="GO" id="GO:0005524">
    <property type="term" value="F:ATP binding"/>
    <property type="evidence" value="ECO:0007669"/>
    <property type="project" value="UniProtKB-UniRule"/>
</dbReference>
<dbReference type="InterPro" id="IPR037123">
    <property type="entry name" value="PRibGlycinamide_synth_C_sf"/>
</dbReference>
<dbReference type="Pfam" id="PF02843">
    <property type="entry name" value="GARS_C"/>
    <property type="match status" value="1"/>
</dbReference>